<dbReference type="SUPFAM" id="SSF46626">
    <property type="entry name" value="Cytochrome c"/>
    <property type="match status" value="1"/>
</dbReference>
<gene>
    <name evidence="9" type="ORF">VF724_13095</name>
</gene>
<evidence type="ECO:0000256" key="1">
    <source>
        <dbReference type="ARBA" id="ARBA00022448"/>
    </source>
</evidence>
<evidence type="ECO:0000256" key="2">
    <source>
        <dbReference type="ARBA" id="ARBA00022617"/>
    </source>
</evidence>
<feature type="chain" id="PRO_5045451624" evidence="7">
    <location>
        <begin position="28"/>
        <end position="112"/>
    </location>
</feature>
<evidence type="ECO:0000259" key="8">
    <source>
        <dbReference type="PROSITE" id="PS51007"/>
    </source>
</evidence>
<sequence length="112" mass="11909">MKKTAAGLVASFLLFGILTACSSGSQAASQPNVLDDTHWQEAADLYKQHCISCHAADMSGMVGPNLQHIGSSLDRTKISAVIGNGKGGMPAFHKILKQDEIEKLAEWLASLK</sequence>
<dbReference type="PIRSF" id="PIRSF000025">
    <property type="entry name" value="Cytc_Bsub_c550"/>
    <property type="match status" value="1"/>
</dbReference>
<evidence type="ECO:0000256" key="7">
    <source>
        <dbReference type="SAM" id="SignalP"/>
    </source>
</evidence>
<evidence type="ECO:0000313" key="9">
    <source>
        <dbReference type="EMBL" id="MEB3102600.1"/>
    </source>
</evidence>
<proteinExistence type="predicted"/>
<evidence type="ECO:0000256" key="3">
    <source>
        <dbReference type="ARBA" id="ARBA00022723"/>
    </source>
</evidence>
<feature type="domain" description="Cytochrome c" evidence="8">
    <location>
        <begin position="37"/>
        <end position="112"/>
    </location>
</feature>
<dbReference type="EMBL" id="JAYJLD010000019">
    <property type="protein sequence ID" value="MEB3102600.1"/>
    <property type="molecule type" value="Genomic_DNA"/>
</dbReference>
<dbReference type="InterPro" id="IPR012218">
    <property type="entry name" value="Cyt_c_BACSU-c550-type"/>
</dbReference>
<comment type="caution">
    <text evidence="9">The sequence shown here is derived from an EMBL/GenBank/DDBJ whole genome shotgun (WGS) entry which is preliminary data.</text>
</comment>
<evidence type="ECO:0000313" key="10">
    <source>
        <dbReference type="Proteomes" id="UP001310386"/>
    </source>
</evidence>
<dbReference type="Pfam" id="PF13442">
    <property type="entry name" value="Cytochrome_CBB3"/>
    <property type="match status" value="1"/>
</dbReference>
<dbReference type="PANTHER" id="PTHR37823">
    <property type="entry name" value="CYTOCHROME C-553-LIKE"/>
    <property type="match status" value="1"/>
</dbReference>
<keyword evidence="1" id="KW-0813">Transport</keyword>
<dbReference type="PROSITE" id="PS51257">
    <property type="entry name" value="PROKAR_LIPOPROTEIN"/>
    <property type="match status" value="1"/>
</dbReference>
<dbReference type="RefSeq" id="WP_371754722.1">
    <property type="nucleotide sequence ID" value="NZ_JAYJLD010000019.1"/>
</dbReference>
<protein>
    <submittedName>
        <fullName evidence="9">Cytochrome c</fullName>
    </submittedName>
</protein>
<dbReference type="InterPro" id="IPR036909">
    <property type="entry name" value="Cyt_c-like_dom_sf"/>
</dbReference>
<name>A0ABU5ZNB0_9BACL</name>
<evidence type="ECO:0000256" key="4">
    <source>
        <dbReference type="ARBA" id="ARBA00022982"/>
    </source>
</evidence>
<dbReference type="PANTHER" id="PTHR37823:SF4">
    <property type="entry name" value="MENAQUINOL-CYTOCHROME C REDUCTASE CYTOCHROME B_C SUBUNIT"/>
    <property type="match status" value="1"/>
</dbReference>
<dbReference type="Gene3D" id="1.10.760.10">
    <property type="entry name" value="Cytochrome c-like domain"/>
    <property type="match status" value="1"/>
</dbReference>
<accession>A0ABU5ZNB0</accession>
<keyword evidence="10" id="KW-1185">Reference proteome</keyword>
<dbReference type="InterPro" id="IPR051811">
    <property type="entry name" value="Cytochrome_c550/c551-like"/>
</dbReference>
<feature type="signal peptide" evidence="7">
    <location>
        <begin position="1"/>
        <end position="27"/>
    </location>
</feature>
<evidence type="ECO:0000256" key="6">
    <source>
        <dbReference type="PROSITE-ProRule" id="PRU00433"/>
    </source>
</evidence>
<dbReference type="InterPro" id="IPR009056">
    <property type="entry name" value="Cyt_c-like_dom"/>
</dbReference>
<keyword evidence="7" id="KW-0732">Signal</keyword>
<keyword evidence="5 6" id="KW-0408">Iron</keyword>
<evidence type="ECO:0000256" key="5">
    <source>
        <dbReference type="ARBA" id="ARBA00023004"/>
    </source>
</evidence>
<dbReference type="PROSITE" id="PS51007">
    <property type="entry name" value="CYTC"/>
    <property type="match status" value="1"/>
</dbReference>
<keyword evidence="2 6" id="KW-0349">Heme</keyword>
<keyword evidence="3 6" id="KW-0479">Metal-binding</keyword>
<dbReference type="Proteomes" id="UP001310386">
    <property type="component" value="Unassembled WGS sequence"/>
</dbReference>
<organism evidence="9 10">
    <name type="scientific">Ferviditalea candida</name>
    <dbReference type="NCBI Taxonomy" id="3108399"/>
    <lineage>
        <taxon>Bacteria</taxon>
        <taxon>Bacillati</taxon>
        <taxon>Bacillota</taxon>
        <taxon>Bacilli</taxon>
        <taxon>Bacillales</taxon>
        <taxon>Paenibacillaceae</taxon>
        <taxon>Ferviditalea</taxon>
    </lineage>
</organism>
<reference evidence="9" key="1">
    <citation type="submission" date="2023-12" db="EMBL/GenBank/DDBJ databases">
        <title>Fervidustalea candida gen. nov., sp. nov., a novel member of the family Paenibacillaceae isolated from a geothermal area.</title>
        <authorList>
            <person name="Li W.-J."/>
            <person name="Jiao J.-Y."/>
            <person name="Chen Y."/>
        </authorList>
    </citation>
    <scope>NUCLEOTIDE SEQUENCE</scope>
    <source>
        <strain evidence="9">SYSU GA230002</strain>
    </source>
</reference>
<keyword evidence="4" id="KW-0249">Electron transport</keyword>